<evidence type="ECO:0000313" key="1">
    <source>
        <dbReference type="EMBL" id="GGC32653.1"/>
    </source>
</evidence>
<reference evidence="2" key="1">
    <citation type="journal article" date="2019" name="Int. J. Syst. Evol. Microbiol.">
        <title>The Global Catalogue of Microorganisms (GCM) 10K type strain sequencing project: providing services to taxonomists for standard genome sequencing and annotation.</title>
        <authorList>
            <consortium name="The Broad Institute Genomics Platform"/>
            <consortium name="The Broad Institute Genome Sequencing Center for Infectious Disease"/>
            <person name="Wu L."/>
            <person name="Ma J."/>
        </authorList>
    </citation>
    <scope>NUCLEOTIDE SEQUENCE [LARGE SCALE GENOMIC DNA]</scope>
    <source>
        <strain evidence="2">CCM 7132</strain>
    </source>
</reference>
<gene>
    <name evidence="1" type="ORF">GCM10007207_17680</name>
</gene>
<proteinExistence type="predicted"/>
<dbReference type="Proteomes" id="UP000637769">
    <property type="component" value="Unassembled WGS sequence"/>
</dbReference>
<keyword evidence="2" id="KW-1185">Reference proteome</keyword>
<organism evidence="1 2">
    <name type="scientific">Asaia siamensis</name>
    <dbReference type="NCBI Taxonomy" id="110479"/>
    <lineage>
        <taxon>Bacteria</taxon>
        <taxon>Pseudomonadati</taxon>
        <taxon>Pseudomonadota</taxon>
        <taxon>Alphaproteobacteria</taxon>
        <taxon>Acetobacterales</taxon>
        <taxon>Acetobacteraceae</taxon>
        <taxon>Asaia</taxon>
    </lineage>
</organism>
<dbReference type="EMBL" id="BMCH01000004">
    <property type="protein sequence ID" value="GGC32653.1"/>
    <property type="molecule type" value="Genomic_DNA"/>
</dbReference>
<accession>A0ABQ1M772</accession>
<comment type="caution">
    <text evidence="1">The sequence shown here is derived from an EMBL/GenBank/DDBJ whole genome shotgun (WGS) entry which is preliminary data.</text>
</comment>
<protein>
    <submittedName>
        <fullName evidence="1">Uncharacterized protein</fullName>
    </submittedName>
</protein>
<sequence length="70" mass="8262">MNFQLYSQKDNGNWGQIECRDFYKKKDGTWSSKRPVKILSEKTLVVKYNGDNITFSGKKIENEINKICKR</sequence>
<name>A0ABQ1M772_9PROT</name>
<evidence type="ECO:0000313" key="2">
    <source>
        <dbReference type="Proteomes" id="UP000637769"/>
    </source>
</evidence>